<dbReference type="Gene3D" id="3.40.50.300">
    <property type="entry name" value="P-loop containing nucleotide triphosphate hydrolases"/>
    <property type="match status" value="1"/>
</dbReference>
<evidence type="ECO:0000256" key="4">
    <source>
        <dbReference type="ARBA" id="ARBA00022741"/>
    </source>
</evidence>
<evidence type="ECO:0000256" key="9">
    <source>
        <dbReference type="ARBA" id="ARBA00023242"/>
    </source>
</evidence>
<dbReference type="Gene3D" id="2.20.28.10">
    <property type="match status" value="1"/>
</dbReference>
<dbReference type="SUPFAM" id="SSF52540">
    <property type="entry name" value="P-loop containing nucleoside triphosphate hydrolases"/>
    <property type="match status" value="1"/>
</dbReference>
<dbReference type="Pfam" id="PF14551">
    <property type="entry name" value="MCM_N"/>
    <property type="match status" value="1"/>
</dbReference>
<feature type="region of interest" description="Disordered" evidence="15">
    <location>
        <begin position="701"/>
        <end position="765"/>
    </location>
</feature>
<evidence type="ECO:0000256" key="13">
    <source>
        <dbReference type="RuleBase" id="RU004070"/>
    </source>
</evidence>
<evidence type="ECO:0000313" key="18">
    <source>
        <dbReference type="Proteomes" id="UP001445335"/>
    </source>
</evidence>
<comment type="similarity">
    <text evidence="2 13">Belongs to the MCM family.</text>
</comment>
<comment type="catalytic activity">
    <reaction evidence="11 14">
        <text>ATP + H2O = ADP + phosphate + H(+)</text>
        <dbReference type="Rhea" id="RHEA:13065"/>
        <dbReference type="ChEBI" id="CHEBI:15377"/>
        <dbReference type="ChEBI" id="CHEBI:15378"/>
        <dbReference type="ChEBI" id="CHEBI:30616"/>
        <dbReference type="ChEBI" id="CHEBI:43474"/>
        <dbReference type="ChEBI" id="CHEBI:456216"/>
        <dbReference type="EC" id="3.6.4.12"/>
    </reaction>
</comment>
<evidence type="ECO:0000313" key="17">
    <source>
        <dbReference type="EMBL" id="KAK9827399.1"/>
    </source>
</evidence>
<evidence type="ECO:0000256" key="10">
    <source>
        <dbReference type="ARBA" id="ARBA00023306"/>
    </source>
</evidence>
<dbReference type="PRINTS" id="PR01657">
    <property type="entry name" value="MCMFAMILY"/>
</dbReference>
<dbReference type="PANTHER" id="PTHR11630:SF43">
    <property type="entry name" value="DNA REPLICATION LICENSING FACTOR MCM6"/>
    <property type="match status" value="1"/>
</dbReference>
<dbReference type="FunFam" id="2.20.28.10:FF:000003">
    <property type="entry name" value="DNA helicase"/>
    <property type="match status" value="1"/>
</dbReference>
<keyword evidence="9" id="KW-0539">Nucleus</keyword>
<reference evidence="17 18" key="1">
    <citation type="journal article" date="2024" name="Nat. Commun.">
        <title>Phylogenomics reveals the evolutionary origins of lichenization in chlorophyte algae.</title>
        <authorList>
            <person name="Puginier C."/>
            <person name="Libourel C."/>
            <person name="Otte J."/>
            <person name="Skaloud P."/>
            <person name="Haon M."/>
            <person name="Grisel S."/>
            <person name="Petersen M."/>
            <person name="Berrin J.G."/>
            <person name="Delaux P.M."/>
            <person name="Dal Grande F."/>
            <person name="Keller J."/>
        </authorList>
    </citation>
    <scope>NUCLEOTIDE SEQUENCE [LARGE SCALE GENOMIC DNA]</scope>
    <source>
        <strain evidence="17 18">SAG 245.80</strain>
    </source>
</reference>
<keyword evidence="3 14" id="KW-0235">DNA replication</keyword>
<evidence type="ECO:0000256" key="11">
    <source>
        <dbReference type="ARBA" id="ARBA00047995"/>
    </source>
</evidence>
<keyword evidence="8 13" id="KW-0238">DNA-binding</keyword>
<dbReference type="GO" id="GO:1990518">
    <property type="term" value="F:single-stranded 3'-5' DNA helicase activity"/>
    <property type="evidence" value="ECO:0007669"/>
    <property type="project" value="TreeGrafter"/>
</dbReference>
<evidence type="ECO:0000256" key="2">
    <source>
        <dbReference type="ARBA" id="ARBA00008010"/>
    </source>
</evidence>
<dbReference type="InterPro" id="IPR027417">
    <property type="entry name" value="P-loop_NTPase"/>
</dbReference>
<dbReference type="PROSITE" id="PS50051">
    <property type="entry name" value="MCM_2"/>
    <property type="match status" value="1"/>
</dbReference>
<evidence type="ECO:0000256" key="14">
    <source>
        <dbReference type="RuleBase" id="RU368064"/>
    </source>
</evidence>
<dbReference type="EMBL" id="JALJOU010000058">
    <property type="protein sequence ID" value="KAK9827399.1"/>
    <property type="molecule type" value="Genomic_DNA"/>
</dbReference>
<keyword evidence="7 13" id="KW-0067">ATP-binding</keyword>
<dbReference type="InterPro" id="IPR041024">
    <property type="entry name" value="Mcm6_C"/>
</dbReference>
<dbReference type="Pfam" id="PF17855">
    <property type="entry name" value="MCM_lid"/>
    <property type="match status" value="1"/>
</dbReference>
<dbReference type="CDD" id="cd17757">
    <property type="entry name" value="MCM6"/>
    <property type="match status" value="1"/>
</dbReference>
<dbReference type="InterPro" id="IPR027925">
    <property type="entry name" value="MCM_N"/>
</dbReference>
<dbReference type="Pfam" id="PF17207">
    <property type="entry name" value="MCM_OB"/>
    <property type="match status" value="1"/>
</dbReference>
<dbReference type="InterPro" id="IPR008049">
    <property type="entry name" value="MCM6"/>
</dbReference>
<dbReference type="GO" id="GO:0000727">
    <property type="term" value="P:double-strand break repair via break-induced replication"/>
    <property type="evidence" value="ECO:0007669"/>
    <property type="project" value="TreeGrafter"/>
</dbReference>
<evidence type="ECO:0000256" key="8">
    <source>
        <dbReference type="ARBA" id="ARBA00023125"/>
    </source>
</evidence>
<comment type="subunit">
    <text evidence="14">Component of the MCM2-7 complex.</text>
</comment>
<keyword evidence="6 14" id="KW-0347">Helicase</keyword>
<dbReference type="Gene3D" id="1.20.58.870">
    <property type="match status" value="1"/>
</dbReference>
<dbReference type="GO" id="GO:0003697">
    <property type="term" value="F:single-stranded DNA binding"/>
    <property type="evidence" value="ECO:0007669"/>
    <property type="project" value="TreeGrafter"/>
</dbReference>
<evidence type="ECO:0000256" key="15">
    <source>
        <dbReference type="SAM" id="MobiDB-lite"/>
    </source>
</evidence>
<evidence type="ECO:0000256" key="3">
    <source>
        <dbReference type="ARBA" id="ARBA00022705"/>
    </source>
</evidence>
<comment type="function">
    <text evidence="14">Acts as component of the MCM2-7 complex (MCM complex) which is the replicative helicase essential for 'once per cell cycle' DNA replication initiation and elongation in eukaryotic cells. The active ATPase sites in the MCM2-7 ring are formed through the interaction surfaces of two neighboring subunits such that a critical structure of a conserved arginine finger motif is provided in trans relative to the ATP-binding site of the Walker A box of the adjacent subunit. The six ATPase active sites, however, are likely to contribute differentially to the complex helicase activity.</text>
</comment>
<comment type="subcellular location">
    <subcellularLocation>
        <location evidence="1 14">Nucleus</location>
    </subcellularLocation>
</comment>
<evidence type="ECO:0000256" key="1">
    <source>
        <dbReference type="ARBA" id="ARBA00004123"/>
    </source>
</evidence>
<dbReference type="GO" id="GO:0042555">
    <property type="term" value="C:MCM complex"/>
    <property type="evidence" value="ECO:0007669"/>
    <property type="project" value="UniProtKB-UniRule"/>
</dbReference>
<dbReference type="Gene3D" id="3.30.1640.10">
    <property type="entry name" value="mini-chromosome maintenance (MCM) complex, chain A, domain 1"/>
    <property type="match status" value="1"/>
</dbReference>
<feature type="compositionally biased region" description="Gly residues" evidence="15">
    <location>
        <begin position="718"/>
        <end position="727"/>
    </location>
</feature>
<dbReference type="Gene3D" id="2.40.50.140">
    <property type="entry name" value="Nucleic acid-binding proteins"/>
    <property type="match status" value="1"/>
</dbReference>
<dbReference type="PRINTS" id="PR01662">
    <property type="entry name" value="MCMPROTEIN6"/>
</dbReference>
<feature type="compositionally biased region" description="Low complexity" evidence="15">
    <location>
        <begin position="701"/>
        <end position="713"/>
    </location>
</feature>
<dbReference type="AlphaFoldDB" id="A0AAW1R0Y9"/>
<dbReference type="GO" id="GO:1902969">
    <property type="term" value="P:mitotic DNA replication"/>
    <property type="evidence" value="ECO:0007669"/>
    <property type="project" value="TreeGrafter"/>
</dbReference>
<protein>
    <recommendedName>
        <fullName evidence="14">DNA replication licensing factor MCM6</fullName>
        <ecNumber evidence="14">3.6.4.12</ecNumber>
    </recommendedName>
</protein>
<keyword evidence="4 13" id="KW-0547">Nucleotide-binding</keyword>
<dbReference type="Proteomes" id="UP001445335">
    <property type="component" value="Unassembled WGS sequence"/>
</dbReference>
<evidence type="ECO:0000256" key="12">
    <source>
        <dbReference type="ARBA" id="ARBA00053280"/>
    </source>
</evidence>
<dbReference type="InterPro" id="IPR012340">
    <property type="entry name" value="NA-bd_OB-fold"/>
</dbReference>
<dbReference type="InterPro" id="IPR031327">
    <property type="entry name" value="MCM"/>
</dbReference>
<name>A0AAW1R0Y9_9CHLO</name>
<feature type="compositionally biased region" description="Polar residues" evidence="15">
    <location>
        <begin position="30"/>
        <end position="39"/>
    </location>
</feature>
<dbReference type="PANTHER" id="PTHR11630">
    <property type="entry name" value="DNA REPLICATION LICENSING FACTOR MCM FAMILY MEMBER"/>
    <property type="match status" value="1"/>
</dbReference>
<dbReference type="Pfam" id="PF18263">
    <property type="entry name" value="WHD_MCM6"/>
    <property type="match status" value="1"/>
</dbReference>
<dbReference type="SUPFAM" id="SSF50249">
    <property type="entry name" value="Nucleic acid-binding proteins"/>
    <property type="match status" value="1"/>
</dbReference>
<evidence type="ECO:0000256" key="5">
    <source>
        <dbReference type="ARBA" id="ARBA00022801"/>
    </source>
</evidence>
<feature type="compositionally biased region" description="Low complexity" evidence="15">
    <location>
        <begin position="728"/>
        <end position="753"/>
    </location>
</feature>
<dbReference type="GO" id="GO:0005524">
    <property type="term" value="F:ATP binding"/>
    <property type="evidence" value="ECO:0007669"/>
    <property type="project" value="UniProtKB-UniRule"/>
</dbReference>
<dbReference type="EC" id="3.6.4.12" evidence="14"/>
<evidence type="ECO:0000259" key="16">
    <source>
        <dbReference type="PROSITE" id="PS50051"/>
    </source>
</evidence>
<keyword evidence="10 14" id="KW-0131">Cell cycle</keyword>
<keyword evidence="18" id="KW-1185">Reference proteome</keyword>
<proteinExistence type="inferred from homology"/>
<dbReference type="GO" id="GO:0006270">
    <property type="term" value="P:DNA replication initiation"/>
    <property type="evidence" value="ECO:0007669"/>
    <property type="project" value="UniProtKB-UniRule"/>
</dbReference>
<dbReference type="FunFam" id="3.40.50.300:FF:000115">
    <property type="entry name" value="DNA helicase"/>
    <property type="match status" value="1"/>
</dbReference>
<dbReference type="InterPro" id="IPR001208">
    <property type="entry name" value="MCM_dom"/>
</dbReference>
<accession>A0AAW1R0Y9</accession>
<comment type="function">
    <text evidence="12">Probable component of the MCM2-7 complex (MCM complex) that may function as a DNA helicase and which is essential to undergo a single round of replication initiation and elongation per cell cycle in eukaryotic cells.</text>
</comment>
<keyword evidence="5 14" id="KW-0378">Hydrolase</keyword>
<dbReference type="SMART" id="SM00350">
    <property type="entry name" value="MCM"/>
    <property type="match status" value="1"/>
</dbReference>
<evidence type="ECO:0000256" key="7">
    <source>
        <dbReference type="ARBA" id="ARBA00022840"/>
    </source>
</evidence>
<dbReference type="Pfam" id="PF00493">
    <property type="entry name" value="MCM"/>
    <property type="match status" value="1"/>
</dbReference>
<gene>
    <name evidence="17" type="ORF">WJX81_007351</name>
</gene>
<dbReference type="PROSITE" id="PS00847">
    <property type="entry name" value="MCM_1"/>
    <property type="match status" value="1"/>
</dbReference>
<evidence type="ECO:0000256" key="6">
    <source>
        <dbReference type="ARBA" id="ARBA00022806"/>
    </source>
</evidence>
<organism evidence="17 18">
    <name type="scientific">Elliptochloris bilobata</name>
    <dbReference type="NCBI Taxonomy" id="381761"/>
    <lineage>
        <taxon>Eukaryota</taxon>
        <taxon>Viridiplantae</taxon>
        <taxon>Chlorophyta</taxon>
        <taxon>core chlorophytes</taxon>
        <taxon>Trebouxiophyceae</taxon>
        <taxon>Trebouxiophyceae incertae sedis</taxon>
        <taxon>Elliptochloris clade</taxon>
        <taxon>Elliptochloris</taxon>
    </lineage>
</organism>
<sequence>MAAHPVTDQACERVREGFLEFLKTFSLGDGSNESTSVATDASREPGSQGAPHYIAALREMVQRGTATLPVNFAHLAAWDEALADLVVQHHLRLDTHLKRALQNLVRKHAEEHLVDDEGAEREFWVALFNLPTVDSLRSLRSAQLGRLMAFQGTVTRTSEVRPELFLATFRCLDCQTIVRNVEQQFKFTQPLICKGTTCGNRKAWALIKEESVFVDWQRVKVQENSDEVPAGSLPRTMEVVLRNEQVEQARAGDKLVFTGNLVVVPDIAMLTIPGERVQVGRRGGGGAQAAGGEGITGIKGLASRELTYRLSFMACSVQAADVKMGAINIRSDDGAGPEAVIASFTRAEQEEVEAMQRSAHIYDDLARSLAPGVFGHEDIKKAILLMLLGGVHKQTSEGINLRGDINVAIVGDPSCAKSQLLKYVAAFLPRAVYTSGRSSSAAGLTASVVKEADSGEFCIEAGALMLADNGICCIDEFDKMDVKDQVAIHEAMEQQTISIAKAGIQATLNARTAILAAANPVGGRYDRSKPMRYNVGLPPAILSRFDLLHVMIDEPDDALDYQIASHIVGVHMRRDAAFTVPYDMRQVQRYLKYARTFRPEMTVEAKRVLVECYKRLRTEDAAPGSATSYRITVRQLEALVRLSEALARLRCSDTITPANVREARRLVKNSIISIEAPEQELEEDDADDEVAAATAAVQTFRGADGAPSGGAADAGERQSGGGGGGAGDAAPMDVDAAQPAAAPPATDAAPADAADARSAELSAEEAAAGEAVRAAAQPRAPLKVSQRKIDQVKNMVVLHLRELERSGGDTLSLHGAPVAGRPQAELLAWYLDQQTRRGALASQAEVEAEGALAGRILGHLVRRLAVLTVLAEPERRPEEGDADYARRVLAERVLAVNPNFALE</sequence>
<feature type="region of interest" description="Disordered" evidence="15">
    <location>
        <begin position="30"/>
        <end position="49"/>
    </location>
</feature>
<dbReference type="InterPro" id="IPR018525">
    <property type="entry name" value="MCM_CS"/>
</dbReference>
<feature type="domain" description="MCM C-terminal AAA(+) ATPase" evidence="16">
    <location>
        <begin position="361"/>
        <end position="567"/>
    </location>
</feature>
<comment type="caution">
    <text evidence="17">The sequence shown here is derived from an EMBL/GenBank/DDBJ whole genome shotgun (WGS) entry which is preliminary data.</text>
</comment>
<dbReference type="GO" id="GO:0016787">
    <property type="term" value="F:hydrolase activity"/>
    <property type="evidence" value="ECO:0007669"/>
    <property type="project" value="UniProtKB-KW"/>
</dbReference>
<dbReference type="GO" id="GO:0000347">
    <property type="term" value="C:THO complex"/>
    <property type="evidence" value="ECO:0007669"/>
    <property type="project" value="UniProtKB-ARBA"/>
</dbReference>
<dbReference type="InterPro" id="IPR041562">
    <property type="entry name" value="MCM_lid"/>
</dbReference>
<dbReference type="InterPro" id="IPR033762">
    <property type="entry name" value="MCM_OB"/>
</dbReference>